<protein>
    <submittedName>
        <fullName evidence="2">Uncharacterized protein</fullName>
    </submittedName>
</protein>
<feature type="region of interest" description="Disordered" evidence="1">
    <location>
        <begin position="244"/>
        <end position="270"/>
    </location>
</feature>
<sequence>MRQNESLMMYSMKANAQAVVGMLIGGGYDYVALLGTDDVEASAAIVMNEEDKDIHGDDNDEDAEHVDEPGDEARIGEGDNELQQDIDMVDNDETDEQEQVEQADNDMQRDPTMLTGYPQKGAVYTPGSLNGLWTGRMIIPSETHLRALLLPPAPLADQQGPLPPVNEPPAAAVPHDHPPLPDNIDNGNENAAPHPPHNANPTNHPLQEAGHRPNPFTETTLGLVAVPLYVRLSEYAMYAGGNPIPCANDTDNGDKDETSRPDGSNGVNVNRDDTFDQGIQDAWFPPNTTLSAKGDHVVVSVPSSVLTSREEGKYEYVAVRNNDEDAKSSLGFGMGSEAEARNKRKPGTFHDRETCTGCIAREKALVAARAQARGMNVETENPVGEPLSSNEESESLQEDETINDLPPYVPSAETLPPCNGIRDVLITGNTDPRHAAAWGNWVWKGRVRKWDGMVGLVRSANNGSNGISTGNGGGGKIFLYGTILRGRNLVGTWRLAHEDPRMPAYEGAFTLGRKDE</sequence>
<evidence type="ECO:0000256" key="1">
    <source>
        <dbReference type="SAM" id="MobiDB-lite"/>
    </source>
</evidence>
<feature type="region of interest" description="Disordered" evidence="1">
    <location>
        <begin position="155"/>
        <end position="213"/>
    </location>
</feature>
<accession>A0AA38NLK9</accession>
<reference evidence="2" key="1">
    <citation type="submission" date="2022-08" db="EMBL/GenBank/DDBJ databases">
        <authorList>
            <consortium name="DOE Joint Genome Institute"/>
            <person name="Min B."/>
            <person name="Riley R."/>
            <person name="Sierra-Patev S."/>
            <person name="Naranjo-Ortiz M."/>
            <person name="Looney B."/>
            <person name="Konkel Z."/>
            <person name="Slot J.C."/>
            <person name="Sakamoto Y."/>
            <person name="Steenwyk J.L."/>
            <person name="Rokas A."/>
            <person name="Carro J."/>
            <person name="Camarero S."/>
            <person name="Ferreira P."/>
            <person name="Molpeceres G."/>
            <person name="Ruiz-Duenas F.J."/>
            <person name="Serrano A."/>
            <person name="Henrissat B."/>
            <person name="Drula E."/>
            <person name="Hughes K.W."/>
            <person name="Mata J.L."/>
            <person name="Ishikawa N.K."/>
            <person name="Vargas-Isla R."/>
            <person name="Ushijima S."/>
            <person name="Smith C.A."/>
            <person name="Ahrendt S."/>
            <person name="Andreopoulos W."/>
            <person name="He G."/>
            <person name="Labutti K."/>
            <person name="Lipzen A."/>
            <person name="Ng V."/>
            <person name="Sandor L."/>
            <person name="Barry K."/>
            <person name="Martinez A.T."/>
            <person name="Xiao Y."/>
            <person name="Gibbons J.G."/>
            <person name="Terashima K."/>
            <person name="Hibbett D.S."/>
            <person name="Grigoriev I.V."/>
        </authorList>
    </citation>
    <scope>NUCLEOTIDE SEQUENCE</scope>
    <source>
        <strain evidence="2">TFB10291</strain>
    </source>
</reference>
<feature type="region of interest" description="Disordered" evidence="1">
    <location>
        <begin position="372"/>
        <end position="398"/>
    </location>
</feature>
<feature type="region of interest" description="Disordered" evidence="1">
    <location>
        <begin position="50"/>
        <end position="119"/>
    </location>
</feature>
<name>A0AA38NLK9_9AGAR</name>
<dbReference type="EMBL" id="MU793363">
    <property type="protein sequence ID" value="KAJ3784803.1"/>
    <property type="molecule type" value="Genomic_DNA"/>
</dbReference>
<feature type="compositionally biased region" description="Acidic residues" evidence="1">
    <location>
        <begin position="78"/>
        <end position="104"/>
    </location>
</feature>
<organism evidence="2 3">
    <name type="scientific">Lentinula aff. detonsa</name>
    <dbReference type="NCBI Taxonomy" id="2804958"/>
    <lineage>
        <taxon>Eukaryota</taxon>
        <taxon>Fungi</taxon>
        <taxon>Dikarya</taxon>
        <taxon>Basidiomycota</taxon>
        <taxon>Agaricomycotina</taxon>
        <taxon>Agaricomycetes</taxon>
        <taxon>Agaricomycetidae</taxon>
        <taxon>Agaricales</taxon>
        <taxon>Marasmiineae</taxon>
        <taxon>Omphalotaceae</taxon>
        <taxon>Lentinula</taxon>
    </lineage>
</organism>
<keyword evidence="3" id="KW-1185">Reference proteome</keyword>
<evidence type="ECO:0000313" key="2">
    <source>
        <dbReference type="EMBL" id="KAJ3784803.1"/>
    </source>
</evidence>
<comment type="caution">
    <text evidence="2">The sequence shown here is derived from an EMBL/GenBank/DDBJ whole genome shotgun (WGS) entry which is preliminary data.</text>
</comment>
<dbReference type="AlphaFoldDB" id="A0AA38NLK9"/>
<dbReference type="Proteomes" id="UP001163798">
    <property type="component" value="Unassembled WGS sequence"/>
</dbReference>
<evidence type="ECO:0000313" key="3">
    <source>
        <dbReference type="Proteomes" id="UP001163798"/>
    </source>
</evidence>
<feature type="compositionally biased region" description="Basic and acidic residues" evidence="1">
    <location>
        <begin position="66"/>
        <end position="77"/>
    </location>
</feature>
<proteinExistence type="predicted"/>
<gene>
    <name evidence="2" type="ORF">GGU10DRAFT_19571</name>
</gene>